<dbReference type="eggNOG" id="ENOG502T93W">
    <property type="taxonomic scope" value="Eukaryota"/>
</dbReference>
<dbReference type="HOGENOM" id="CLU_094350_0_0_1"/>
<reference evidence="1 2" key="1">
    <citation type="journal article" date="2007" name="Nature">
        <title>Evolution of genes and genomes on the Drosophila phylogeny.</title>
        <authorList>
            <consortium name="Drosophila 12 Genomes Consortium"/>
            <person name="Clark A.G."/>
            <person name="Eisen M.B."/>
            <person name="Smith D.R."/>
            <person name="Bergman C.M."/>
            <person name="Oliver B."/>
            <person name="Markow T.A."/>
            <person name="Kaufman T.C."/>
            <person name="Kellis M."/>
            <person name="Gelbart W."/>
            <person name="Iyer V.N."/>
            <person name="Pollard D.A."/>
            <person name="Sackton T.B."/>
            <person name="Larracuente A.M."/>
            <person name="Singh N.D."/>
            <person name="Abad J.P."/>
            <person name="Abt D.N."/>
            <person name="Adryan B."/>
            <person name="Aguade M."/>
            <person name="Akashi H."/>
            <person name="Anderson W.W."/>
            <person name="Aquadro C.F."/>
            <person name="Ardell D.H."/>
            <person name="Arguello R."/>
            <person name="Artieri C.G."/>
            <person name="Barbash D.A."/>
            <person name="Barker D."/>
            <person name="Barsanti P."/>
            <person name="Batterham P."/>
            <person name="Batzoglou S."/>
            <person name="Begun D."/>
            <person name="Bhutkar A."/>
            <person name="Blanco E."/>
            <person name="Bosak S.A."/>
            <person name="Bradley R.K."/>
            <person name="Brand A.D."/>
            <person name="Brent M.R."/>
            <person name="Brooks A.N."/>
            <person name="Brown R.H."/>
            <person name="Butlin R.K."/>
            <person name="Caggese C."/>
            <person name="Calvi B.R."/>
            <person name="Bernardo de Carvalho A."/>
            <person name="Caspi A."/>
            <person name="Castrezana S."/>
            <person name="Celniker S.E."/>
            <person name="Chang J.L."/>
            <person name="Chapple C."/>
            <person name="Chatterji S."/>
            <person name="Chinwalla A."/>
            <person name="Civetta A."/>
            <person name="Clifton S.W."/>
            <person name="Comeron J.M."/>
            <person name="Costello J.C."/>
            <person name="Coyne J.A."/>
            <person name="Daub J."/>
            <person name="David R.G."/>
            <person name="Delcher A.L."/>
            <person name="Delehaunty K."/>
            <person name="Do C.B."/>
            <person name="Ebling H."/>
            <person name="Edwards K."/>
            <person name="Eickbush T."/>
            <person name="Evans J.D."/>
            <person name="Filipski A."/>
            <person name="Findeiss S."/>
            <person name="Freyhult E."/>
            <person name="Fulton L."/>
            <person name="Fulton R."/>
            <person name="Garcia A.C."/>
            <person name="Gardiner A."/>
            <person name="Garfield D.A."/>
            <person name="Garvin B.E."/>
            <person name="Gibson G."/>
            <person name="Gilbert D."/>
            <person name="Gnerre S."/>
            <person name="Godfrey J."/>
            <person name="Good R."/>
            <person name="Gotea V."/>
            <person name="Gravely B."/>
            <person name="Greenberg A.J."/>
            <person name="Griffiths-Jones S."/>
            <person name="Gross S."/>
            <person name="Guigo R."/>
            <person name="Gustafson E.A."/>
            <person name="Haerty W."/>
            <person name="Hahn M.W."/>
            <person name="Halligan D.L."/>
            <person name="Halpern A.L."/>
            <person name="Halter G.M."/>
            <person name="Han M.V."/>
            <person name="Heger A."/>
            <person name="Hillier L."/>
            <person name="Hinrichs A.S."/>
            <person name="Holmes I."/>
            <person name="Hoskins R.A."/>
            <person name="Hubisz M.J."/>
            <person name="Hultmark D."/>
            <person name="Huntley M.A."/>
            <person name="Jaffe D.B."/>
            <person name="Jagadeeshan S."/>
            <person name="Jeck W.R."/>
            <person name="Johnson J."/>
            <person name="Jones C.D."/>
            <person name="Jordan W.C."/>
            <person name="Karpen G.H."/>
            <person name="Kataoka E."/>
            <person name="Keightley P.D."/>
            <person name="Kheradpour P."/>
            <person name="Kirkness E.F."/>
            <person name="Koerich L.B."/>
            <person name="Kristiansen K."/>
            <person name="Kudrna D."/>
            <person name="Kulathinal R.J."/>
            <person name="Kumar S."/>
            <person name="Kwok R."/>
            <person name="Lander E."/>
            <person name="Langley C.H."/>
            <person name="Lapoint R."/>
            <person name="Lazzaro B.P."/>
            <person name="Lee S.J."/>
            <person name="Levesque L."/>
            <person name="Li R."/>
            <person name="Lin C.F."/>
            <person name="Lin M.F."/>
            <person name="Lindblad-Toh K."/>
            <person name="Llopart A."/>
            <person name="Long M."/>
            <person name="Low L."/>
            <person name="Lozovsky E."/>
            <person name="Lu J."/>
            <person name="Luo M."/>
            <person name="Machado C.A."/>
            <person name="Makalowski W."/>
            <person name="Marzo M."/>
            <person name="Matsuda M."/>
            <person name="Matzkin L."/>
            <person name="McAllister B."/>
            <person name="McBride C.S."/>
            <person name="McKernan B."/>
            <person name="McKernan K."/>
            <person name="Mendez-Lago M."/>
            <person name="Minx P."/>
            <person name="Mollenhauer M.U."/>
            <person name="Montooth K."/>
            <person name="Mount S.M."/>
            <person name="Mu X."/>
            <person name="Myers E."/>
            <person name="Negre B."/>
            <person name="Newfeld S."/>
            <person name="Nielsen R."/>
            <person name="Noor M.A."/>
            <person name="O'Grady P."/>
            <person name="Pachter L."/>
            <person name="Papaceit M."/>
            <person name="Parisi M.J."/>
            <person name="Parisi M."/>
            <person name="Parts L."/>
            <person name="Pedersen J.S."/>
            <person name="Pesole G."/>
            <person name="Phillippy A.M."/>
            <person name="Ponting C.P."/>
            <person name="Pop M."/>
            <person name="Porcelli D."/>
            <person name="Powell J.R."/>
            <person name="Prohaska S."/>
            <person name="Pruitt K."/>
            <person name="Puig M."/>
            <person name="Quesneville H."/>
            <person name="Ram K.R."/>
            <person name="Rand D."/>
            <person name="Rasmussen M.D."/>
            <person name="Reed L.K."/>
            <person name="Reenan R."/>
            <person name="Reily A."/>
            <person name="Remington K.A."/>
            <person name="Rieger T.T."/>
            <person name="Ritchie M.G."/>
            <person name="Robin C."/>
            <person name="Rogers Y.H."/>
            <person name="Rohde C."/>
            <person name="Rozas J."/>
            <person name="Rubenfield M.J."/>
            <person name="Ruiz A."/>
            <person name="Russo S."/>
            <person name="Salzberg S.L."/>
            <person name="Sanchez-Gracia A."/>
            <person name="Saranga D.J."/>
            <person name="Sato H."/>
            <person name="Schaeffer S.W."/>
            <person name="Schatz M.C."/>
            <person name="Schlenke T."/>
            <person name="Schwartz R."/>
            <person name="Segarra C."/>
            <person name="Singh R.S."/>
            <person name="Sirot L."/>
            <person name="Sirota M."/>
            <person name="Sisneros N.B."/>
            <person name="Smith C.D."/>
            <person name="Smith T.F."/>
            <person name="Spieth J."/>
            <person name="Stage D.E."/>
            <person name="Stark A."/>
            <person name="Stephan W."/>
            <person name="Strausberg R.L."/>
            <person name="Strempel S."/>
            <person name="Sturgill D."/>
            <person name="Sutton G."/>
            <person name="Sutton G.G."/>
            <person name="Tao W."/>
            <person name="Teichmann S."/>
            <person name="Tobari Y.N."/>
            <person name="Tomimura Y."/>
            <person name="Tsolas J.M."/>
            <person name="Valente V.L."/>
            <person name="Venter E."/>
            <person name="Venter J.C."/>
            <person name="Vicario S."/>
            <person name="Vieira F.G."/>
            <person name="Vilella A.J."/>
            <person name="Villasante A."/>
            <person name="Walenz B."/>
            <person name="Wang J."/>
            <person name="Wasserman M."/>
            <person name="Watts T."/>
            <person name="Wilson D."/>
            <person name="Wilson R.K."/>
            <person name="Wing R.A."/>
            <person name="Wolfner M.F."/>
            <person name="Wong A."/>
            <person name="Wong G.K."/>
            <person name="Wu C.I."/>
            <person name="Wu G."/>
            <person name="Yamamoto D."/>
            <person name="Yang H.P."/>
            <person name="Yang S.P."/>
            <person name="Yorke J.A."/>
            <person name="Yoshida K."/>
            <person name="Zdobnov E."/>
            <person name="Zhang P."/>
            <person name="Zhang Y."/>
            <person name="Zimin A.V."/>
            <person name="Baldwin J."/>
            <person name="Abdouelleil A."/>
            <person name="Abdulkadir J."/>
            <person name="Abebe A."/>
            <person name="Abera B."/>
            <person name="Abreu J."/>
            <person name="Acer S.C."/>
            <person name="Aftuck L."/>
            <person name="Alexander A."/>
            <person name="An P."/>
            <person name="Anderson E."/>
            <person name="Anderson S."/>
            <person name="Arachi H."/>
            <person name="Azer M."/>
            <person name="Bachantsang P."/>
            <person name="Barry A."/>
            <person name="Bayul T."/>
            <person name="Berlin A."/>
            <person name="Bessette D."/>
            <person name="Bloom T."/>
            <person name="Blye J."/>
            <person name="Boguslavskiy L."/>
            <person name="Bonnet C."/>
            <person name="Boukhgalter B."/>
            <person name="Bourzgui I."/>
            <person name="Brown A."/>
            <person name="Cahill P."/>
            <person name="Channer S."/>
            <person name="Cheshatsang Y."/>
            <person name="Chuda L."/>
            <person name="Citroen M."/>
            <person name="Collymore A."/>
            <person name="Cooke P."/>
            <person name="Costello M."/>
            <person name="D'Aco K."/>
            <person name="Daza R."/>
            <person name="De Haan G."/>
            <person name="DeGray S."/>
            <person name="DeMaso C."/>
            <person name="Dhargay N."/>
            <person name="Dooley K."/>
            <person name="Dooley E."/>
            <person name="Doricent M."/>
            <person name="Dorje P."/>
            <person name="Dorjee K."/>
            <person name="Dupes A."/>
            <person name="Elong R."/>
            <person name="Falk J."/>
            <person name="Farina A."/>
            <person name="Faro S."/>
            <person name="Ferguson D."/>
            <person name="Fisher S."/>
            <person name="Foley C.D."/>
            <person name="Franke A."/>
            <person name="Friedrich D."/>
            <person name="Gadbois L."/>
            <person name="Gearin G."/>
            <person name="Gearin C.R."/>
            <person name="Giannoukos G."/>
            <person name="Goode T."/>
            <person name="Graham J."/>
            <person name="Grandbois E."/>
            <person name="Grewal S."/>
            <person name="Gyaltsen K."/>
            <person name="Hafez N."/>
            <person name="Hagos B."/>
            <person name="Hall J."/>
            <person name="Henson C."/>
            <person name="Hollinger A."/>
            <person name="Honan T."/>
            <person name="Huard M.D."/>
            <person name="Hughes L."/>
            <person name="Hurhula B."/>
            <person name="Husby M.E."/>
            <person name="Kamat A."/>
            <person name="Kanga B."/>
            <person name="Kashin S."/>
            <person name="Khazanovich D."/>
            <person name="Kisner P."/>
            <person name="Lance K."/>
            <person name="Lara M."/>
            <person name="Lee W."/>
            <person name="Lennon N."/>
            <person name="Letendre F."/>
            <person name="LeVine R."/>
            <person name="Lipovsky A."/>
            <person name="Liu X."/>
            <person name="Liu J."/>
            <person name="Liu S."/>
            <person name="Lokyitsang T."/>
            <person name="Lokyitsang Y."/>
            <person name="Lubonja R."/>
            <person name="Lui A."/>
            <person name="MacDonald P."/>
            <person name="Magnisalis V."/>
            <person name="Maru K."/>
            <person name="Matthews C."/>
            <person name="McCusker W."/>
            <person name="McDonough S."/>
            <person name="Mehta T."/>
            <person name="Meldrim J."/>
            <person name="Meneus L."/>
            <person name="Mihai O."/>
            <person name="Mihalev A."/>
            <person name="Mihova T."/>
            <person name="Mittelman R."/>
            <person name="Mlenga V."/>
            <person name="Montmayeur A."/>
            <person name="Mulrain L."/>
            <person name="Navidi A."/>
            <person name="Naylor J."/>
            <person name="Negash T."/>
            <person name="Nguyen T."/>
            <person name="Nguyen N."/>
            <person name="Nicol R."/>
            <person name="Norbu C."/>
            <person name="Norbu N."/>
            <person name="Novod N."/>
            <person name="O'Neill B."/>
            <person name="Osman S."/>
            <person name="Markiewicz E."/>
            <person name="Oyono O.L."/>
            <person name="Patti C."/>
            <person name="Phunkhang P."/>
            <person name="Pierre F."/>
            <person name="Priest M."/>
            <person name="Raghuraman S."/>
            <person name="Rege F."/>
            <person name="Reyes R."/>
            <person name="Rise C."/>
            <person name="Rogov P."/>
            <person name="Ross K."/>
            <person name="Ryan E."/>
            <person name="Settipalli S."/>
            <person name="Shea T."/>
            <person name="Sherpa N."/>
            <person name="Shi L."/>
            <person name="Shih D."/>
            <person name="Sparrow T."/>
            <person name="Spaulding J."/>
            <person name="Stalker J."/>
            <person name="Stange-Thomann N."/>
            <person name="Stavropoulos S."/>
            <person name="Stone C."/>
            <person name="Strader C."/>
            <person name="Tesfaye S."/>
            <person name="Thomson T."/>
            <person name="Thoulutsang Y."/>
            <person name="Thoulutsang D."/>
            <person name="Topham K."/>
            <person name="Topping I."/>
            <person name="Tsamla T."/>
            <person name="Vassiliev H."/>
            <person name="Vo A."/>
            <person name="Wangchuk T."/>
            <person name="Wangdi T."/>
            <person name="Weiand M."/>
            <person name="Wilkinson J."/>
            <person name="Wilson A."/>
            <person name="Yadav S."/>
            <person name="Young G."/>
            <person name="Yu Q."/>
            <person name="Zembek L."/>
            <person name="Zhong D."/>
            <person name="Zimmer A."/>
            <person name="Zwirko Z."/>
            <person name="Jaffe D.B."/>
            <person name="Alvarez P."/>
            <person name="Brockman W."/>
            <person name="Butler J."/>
            <person name="Chin C."/>
            <person name="Gnerre S."/>
            <person name="Grabherr M."/>
            <person name="Kleber M."/>
            <person name="Mauceli E."/>
            <person name="MacCallum I."/>
        </authorList>
    </citation>
    <scope>NUCLEOTIDE SEQUENCE [LARGE SCALE GENOMIC DNA]</scope>
    <source>
        <strain evidence="2">Tucson 15010-1051.87</strain>
    </source>
</reference>
<dbReference type="InParanoid" id="B4M1K2"/>
<sequence>MTLREEEEQTAPRVVGAIIYGTGRKAYLAGWLGGWQLGVWRTLFAFGQNETLRTVFAMGHGPKCCCLTLRTSKAGGDGCPAGAHGGCVISVDRLLCDILHITAAVWVQMSRLPHIVYLLTALLQHGAETANYNVFLDEQLIQESCDSTDDKGNVALSELVETHLTTVLDNDYETLYISGDIIIKRALPRSPIKFEVDVSRWERGQWVPTFVTLKRDNFCKSLKDPFEVWHLYYITQISKQQRTCPPQQGQVYSFTNVSNRMVVRNLPRWDIEGNLKAVLHLSAGNMKTCILIYCTVSLA</sequence>
<dbReference type="OrthoDB" id="7912743at2759"/>
<dbReference type="Proteomes" id="UP000008792">
    <property type="component" value="Unassembled WGS sequence"/>
</dbReference>
<accession>B4M1K2</accession>
<proteinExistence type="predicted"/>
<protein>
    <submittedName>
        <fullName evidence="1">Uncharacterized protein</fullName>
    </submittedName>
</protein>
<evidence type="ECO:0000313" key="1">
    <source>
        <dbReference type="EMBL" id="EDW65556.2"/>
    </source>
</evidence>
<dbReference type="AlphaFoldDB" id="B4M1K2"/>
<dbReference type="InterPro" id="IPR006601">
    <property type="entry name" value="Uncharacterised_DM11_DROME"/>
</dbReference>
<gene>
    <name evidence="1" type="primary">Dvir\GJ18835</name>
    <name evidence="1" type="ORF">Dvir_GJ18835</name>
</gene>
<evidence type="ECO:0000313" key="2">
    <source>
        <dbReference type="Proteomes" id="UP000008792"/>
    </source>
</evidence>
<name>B4M1K2_DROVI</name>
<dbReference type="SMART" id="SM00675">
    <property type="entry name" value="DM11"/>
    <property type="match status" value="1"/>
</dbReference>
<keyword evidence="2" id="KW-1185">Reference proteome</keyword>
<dbReference type="EMBL" id="CH940651">
    <property type="protein sequence ID" value="EDW65556.2"/>
    <property type="molecule type" value="Genomic_DNA"/>
</dbReference>
<organism evidence="1 2">
    <name type="scientific">Drosophila virilis</name>
    <name type="common">Fruit fly</name>
    <dbReference type="NCBI Taxonomy" id="7244"/>
    <lineage>
        <taxon>Eukaryota</taxon>
        <taxon>Metazoa</taxon>
        <taxon>Ecdysozoa</taxon>
        <taxon>Arthropoda</taxon>
        <taxon>Hexapoda</taxon>
        <taxon>Insecta</taxon>
        <taxon>Pterygota</taxon>
        <taxon>Neoptera</taxon>
        <taxon>Endopterygota</taxon>
        <taxon>Diptera</taxon>
        <taxon>Brachycera</taxon>
        <taxon>Muscomorpha</taxon>
        <taxon>Ephydroidea</taxon>
        <taxon>Drosophilidae</taxon>
        <taxon>Drosophila</taxon>
    </lineage>
</organism>